<evidence type="ECO:0000256" key="4">
    <source>
        <dbReference type="ARBA" id="ARBA00023082"/>
    </source>
</evidence>
<keyword evidence="2" id="KW-0749">Sporulation</keyword>
<dbReference type="GO" id="GO:0030435">
    <property type="term" value="P:sporulation resulting in formation of a cellular spore"/>
    <property type="evidence" value="ECO:0007669"/>
    <property type="project" value="UniProtKB-KW"/>
</dbReference>
<dbReference type="InterPro" id="IPR013324">
    <property type="entry name" value="RNA_pol_sigma_r3/r4-like"/>
</dbReference>
<evidence type="ECO:0000313" key="10">
    <source>
        <dbReference type="Proteomes" id="UP000823906"/>
    </source>
</evidence>
<evidence type="ECO:0000256" key="1">
    <source>
        <dbReference type="ARBA" id="ARBA00007788"/>
    </source>
</evidence>
<dbReference type="GO" id="GO:0003677">
    <property type="term" value="F:DNA binding"/>
    <property type="evidence" value="ECO:0007669"/>
    <property type="project" value="UniProtKB-KW"/>
</dbReference>
<accession>A0A9D2PAH6</accession>
<comment type="caution">
    <text evidence="9">The sequence shown here is derived from an EMBL/GenBank/DDBJ whole genome shotgun (WGS) entry which is preliminary data.</text>
</comment>
<dbReference type="PRINTS" id="PR00046">
    <property type="entry name" value="SIGMA70FCT"/>
</dbReference>
<dbReference type="InterPro" id="IPR014284">
    <property type="entry name" value="RNA_pol_sigma-70_dom"/>
</dbReference>
<protein>
    <recommendedName>
        <fullName evidence="7">RNA polymerase sigma factor</fullName>
    </recommendedName>
</protein>
<dbReference type="PIRSF" id="PIRSF000770">
    <property type="entry name" value="RNA_pol_sigma-SigE/K"/>
    <property type="match status" value="1"/>
</dbReference>
<comment type="function">
    <text evidence="7">Sigma factors are initiation factors that promote the attachment of RNA polymerase to specific initiation sites and are then released.</text>
</comment>
<dbReference type="PANTHER" id="PTHR30376">
    <property type="entry name" value="SIGMA FACTOR RPOH HEAT SHOCK RELATED"/>
    <property type="match status" value="1"/>
</dbReference>
<dbReference type="InterPro" id="IPR001387">
    <property type="entry name" value="Cro/C1-type_HTH"/>
</dbReference>
<evidence type="ECO:0000259" key="8">
    <source>
        <dbReference type="PROSITE" id="PS50943"/>
    </source>
</evidence>
<dbReference type="SUPFAM" id="SSF88946">
    <property type="entry name" value="Sigma2 domain of RNA polymerase sigma factors"/>
    <property type="match status" value="1"/>
</dbReference>
<evidence type="ECO:0000256" key="3">
    <source>
        <dbReference type="ARBA" id="ARBA00023015"/>
    </source>
</evidence>
<dbReference type="InterPro" id="IPR007627">
    <property type="entry name" value="RNA_pol_sigma70_r2"/>
</dbReference>
<dbReference type="Pfam" id="PF04545">
    <property type="entry name" value="Sigma70_r4"/>
    <property type="match status" value="1"/>
</dbReference>
<keyword evidence="4 7" id="KW-0731">Sigma factor</keyword>
<dbReference type="AlphaFoldDB" id="A0A9D2PAH6"/>
<dbReference type="EMBL" id="DWWN01000053">
    <property type="protein sequence ID" value="HJC46058.1"/>
    <property type="molecule type" value="Genomic_DNA"/>
</dbReference>
<dbReference type="GO" id="GO:0016987">
    <property type="term" value="F:sigma factor activity"/>
    <property type="evidence" value="ECO:0007669"/>
    <property type="project" value="UniProtKB-KW"/>
</dbReference>
<dbReference type="Pfam" id="PF04542">
    <property type="entry name" value="Sigma70_r2"/>
    <property type="match status" value="1"/>
</dbReference>
<dbReference type="PANTHER" id="PTHR30376:SF3">
    <property type="entry name" value="RNA POLYMERASE SIGMA FACTOR RPOH"/>
    <property type="match status" value="1"/>
</dbReference>
<dbReference type="Proteomes" id="UP000823906">
    <property type="component" value="Unassembled WGS sequence"/>
</dbReference>
<gene>
    <name evidence="9" type="ORF">H9703_08015</name>
</gene>
<keyword evidence="3 7" id="KW-0805">Transcription regulation</keyword>
<dbReference type="InterPro" id="IPR000943">
    <property type="entry name" value="RNA_pol_sigma70"/>
</dbReference>
<feature type="domain" description="HTH cro/C1-type" evidence="8">
    <location>
        <begin position="193"/>
        <end position="214"/>
    </location>
</feature>
<keyword evidence="6 7" id="KW-0804">Transcription</keyword>
<dbReference type="NCBIfam" id="TIGR02937">
    <property type="entry name" value="sigma70-ECF"/>
    <property type="match status" value="1"/>
</dbReference>
<dbReference type="Gene3D" id="1.10.10.10">
    <property type="entry name" value="Winged helix-like DNA-binding domain superfamily/Winged helix DNA-binding domain"/>
    <property type="match status" value="1"/>
</dbReference>
<evidence type="ECO:0000256" key="2">
    <source>
        <dbReference type="ARBA" id="ARBA00022969"/>
    </source>
</evidence>
<dbReference type="InterPro" id="IPR050813">
    <property type="entry name" value="Sigma-70_Factor"/>
</dbReference>
<dbReference type="Gene3D" id="1.20.120.1810">
    <property type="match status" value="1"/>
</dbReference>
<keyword evidence="5 7" id="KW-0238">DNA-binding</keyword>
<dbReference type="InterPro" id="IPR036388">
    <property type="entry name" value="WH-like_DNA-bd_sf"/>
</dbReference>
<dbReference type="SUPFAM" id="SSF88659">
    <property type="entry name" value="Sigma3 and sigma4 domains of RNA polymerase sigma factors"/>
    <property type="match status" value="1"/>
</dbReference>
<evidence type="ECO:0000256" key="5">
    <source>
        <dbReference type="ARBA" id="ARBA00023125"/>
    </source>
</evidence>
<proteinExistence type="inferred from homology"/>
<dbReference type="CDD" id="cd06171">
    <property type="entry name" value="Sigma70_r4"/>
    <property type="match status" value="1"/>
</dbReference>
<evidence type="ECO:0000313" key="9">
    <source>
        <dbReference type="EMBL" id="HJC46058.1"/>
    </source>
</evidence>
<evidence type="ECO:0000256" key="7">
    <source>
        <dbReference type="RuleBase" id="RU362124"/>
    </source>
</evidence>
<sequence>MLLALLQFFSAQFLYLALHLESGSFPRPLTPKEEAAAFEALRAGDSAAREKIIQHNLRLVAHIAKKYYALPSDQDDLISIGTIGLIKAVNTFDSTRRARFSTYASRCIENEIRMQFRRDKKTGPTVSLQDSLDTGKDDSALTLSDLLQDSSCMEETFEKKEDAQRLRQLIETLPARERQLVLLRYGLAGQPPLTQLETAQLLGISRSYVSRLETHALQLLRQSWQK</sequence>
<dbReference type="InterPro" id="IPR007630">
    <property type="entry name" value="RNA_pol_sigma70_r4"/>
</dbReference>
<dbReference type="PROSITE" id="PS00716">
    <property type="entry name" value="SIGMA70_2"/>
    <property type="match status" value="1"/>
</dbReference>
<reference evidence="9" key="2">
    <citation type="submission" date="2021-04" db="EMBL/GenBank/DDBJ databases">
        <authorList>
            <person name="Gilroy R."/>
        </authorList>
    </citation>
    <scope>NUCLEOTIDE SEQUENCE</scope>
    <source>
        <strain evidence="9">ChiSjej5B23-2810</strain>
    </source>
</reference>
<dbReference type="GO" id="GO:0006352">
    <property type="term" value="P:DNA-templated transcription initiation"/>
    <property type="evidence" value="ECO:0007669"/>
    <property type="project" value="InterPro"/>
</dbReference>
<evidence type="ECO:0000256" key="6">
    <source>
        <dbReference type="ARBA" id="ARBA00023163"/>
    </source>
</evidence>
<comment type="similarity">
    <text evidence="1 7">Belongs to the sigma-70 factor family.</text>
</comment>
<reference evidence="9" key="1">
    <citation type="journal article" date="2021" name="PeerJ">
        <title>Extensive microbial diversity within the chicken gut microbiome revealed by metagenomics and culture.</title>
        <authorList>
            <person name="Gilroy R."/>
            <person name="Ravi A."/>
            <person name="Getino M."/>
            <person name="Pursley I."/>
            <person name="Horton D.L."/>
            <person name="Alikhan N.F."/>
            <person name="Baker D."/>
            <person name="Gharbi K."/>
            <person name="Hall N."/>
            <person name="Watson M."/>
            <person name="Adriaenssens E.M."/>
            <person name="Foster-Nyarko E."/>
            <person name="Jarju S."/>
            <person name="Secka A."/>
            <person name="Antonio M."/>
            <person name="Oren A."/>
            <person name="Chaudhuri R.R."/>
            <person name="La Ragione R."/>
            <person name="Hildebrand F."/>
            <person name="Pallen M.J."/>
        </authorList>
    </citation>
    <scope>NUCLEOTIDE SEQUENCE</scope>
    <source>
        <strain evidence="9">ChiSjej5B23-2810</strain>
    </source>
</reference>
<dbReference type="PROSITE" id="PS50943">
    <property type="entry name" value="HTH_CROC1"/>
    <property type="match status" value="1"/>
</dbReference>
<name>A0A9D2PAH6_9FIRM</name>
<dbReference type="InterPro" id="IPR013325">
    <property type="entry name" value="RNA_pol_sigma_r2"/>
</dbReference>
<organism evidence="9 10">
    <name type="scientific">Candidatus Faecalibacterium faecigallinarum</name>
    <dbReference type="NCBI Taxonomy" id="2838577"/>
    <lineage>
        <taxon>Bacteria</taxon>
        <taxon>Bacillati</taxon>
        <taxon>Bacillota</taxon>
        <taxon>Clostridia</taxon>
        <taxon>Eubacteriales</taxon>
        <taxon>Oscillospiraceae</taxon>
        <taxon>Faecalibacterium</taxon>
    </lineage>
</organism>
<dbReference type="PROSITE" id="PS00715">
    <property type="entry name" value="SIGMA70_1"/>
    <property type="match status" value="1"/>
</dbReference>